<dbReference type="RefSeq" id="WP_205133954.1">
    <property type="nucleotide sequence ID" value="NZ_JACSNT010000010.1"/>
</dbReference>
<evidence type="ECO:0000313" key="2">
    <source>
        <dbReference type="Proteomes" id="UP000729290"/>
    </source>
</evidence>
<sequence>MRYDGDFQVGIYGSGALMQDIPEVIENWVKTLPENYINPEVESEAKYISSMLQNRLETIPNTEEEATLTWDHFSNIALVVLDFINQIAKAHPQLEISVGVEITFSVTDTMDYYSFYSPVGSDTICSARVDDDVWKLECYLDDKEASQKMAAVRMRYTAEDVKGNGCMFDFYSNTISMEEYLEYELNPPLETDFGKNLLVMEYSFRHAVLTRKDGAWANVGGQLFLGDDAKEIFGTLEEAFEHEFSVDDFFSGDRPWQEYPEQFITYLFKICMADMSLDISVEYQKEKPHFMSPDGGEYFFGCMMERISAEAIAQWNFPEEAHYFDFRPPRVELLEDDDEEDWEDEWDDEDL</sequence>
<dbReference type="EMBL" id="JACSNV010000011">
    <property type="protein sequence ID" value="MBM6878283.1"/>
    <property type="molecule type" value="Genomic_DNA"/>
</dbReference>
<protein>
    <recommendedName>
        <fullName evidence="3">YubB ferredoxin-like domain-containing protein</fullName>
    </recommendedName>
</protein>
<keyword evidence="2" id="KW-1185">Reference proteome</keyword>
<comment type="caution">
    <text evidence="1">The sequence shown here is derived from an EMBL/GenBank/DDBJ whole genome shotgun (WGS) entry which is preliminary data.</text>
</comment>
<evidence type="ECO:0000313" key="1">
    <source>
        <dbReference type="EMBL" id="MBM6878283.1"/>
    </source>
</evidence>
<dbReference type="Proteomes" id="UP000729290">
    <property type="component" value="Unassembled WGS sequence"/>
</dbReference>
<gene>
    <name evidence="1" type="ORF">H9X83_08945</name>
</gene>
<accession>A0ABS2GBW8</accession>
<evidence type="ECO:0008006" key="3">
    <source>
        <dbReference type="Google" id="ProtNLM"/>
    </source>
</evidence>
<name>A0ABS2GBW8_9FIRM</name>
<reference evidence="1 2" key="1">
    <citation type="journal article" date="2021" name="Sci. Rep.">
        <title>The distribution of antibiotic resistance genes in chicken gut microbiota commensals.</title>
        <authorList>
            <person name="Juricova H."/>
            <person name="Matiasovicova J."/>
            <person name="Kubasova T."/>
            <person name="Cejkova D."/>
            <person name="Rychlik I."/>
        </authorList>
    </citation>
    <scope>NUCLEOTIDE SEQUENCE [LARGE SCALE GENOMIC DNA]</scope>
    <source>
        <strain evidence="1 2">An431b</strain>
    </source>
</reference>
<proteinExistence type="predicted"/>
<organism evidence="1 2">
    <name type="scientific">Anaerotignum lactatifermentans</name>
    <dbReference type="NCBI Taxonomy" id="160404"/>
    <lineage>
        <taxon>Bacteria</taxon>
        <taxon>Bacillati</taxon>
        <taxon>Bacillota</taxon>
        <taxon>Clostridia</taxon>
        <taxon>Lachnospirales</taxon>
        <taxon>Anaerotignaceae</taxon>
        <taxon>Anaerotignum</taxon>
    </lineage>
</organism>